<keyword evidence="9" id="KW-1185">Reference proteome</keyword>
<dbReference type="GO" id="GO:0016042">
    <property type="term" value="P:lipid catabolic process"/>
    <property type="evidence" value="ECO:0007669"/>
    <property type="project" value="UniProtKB-KW"/>
</dbReference>
<keyword evidence="7" id="KW-0443">Lipid metabolism</keyword>
<dbReference type="GO" id="GO:0005576">
    <property type="term" value="C:extracellular region"/>
    <property type="evidence" value="ECO:0007669"/>
    <property type="project" value="UniProtKB-SubCell"/>
</dbReference>
<dbReference type="Proteomes" id="UP000245207">
    <property type="component" value="Unassembled WGS sequence"/>
</dbReference>
<dbReference type="GO" id="GO:0016788">
    <property type="term" value="F:hydrolase activity, acting on ester bonds"/>
    <property type="evidence" value="ECO:0007669"/>
    <property type="project" value="InterPro"/>
</dbReference>
<keyword evidence="4" id="KW-0732">Signal</keyword>
<dbReference type="PANTHER" id="PTHR45650">
    <property type="entry name" value="GDSL-LIKE LIPASE/ACYLHYDROLASE-RELATED"/>
    <property type="match status" value="1"/>
</dbReference>
<protein>
    <submittedName>
        <fullName evidence="8">GDSL-like Lipase/Acylhydrolase superfamily protein</fullName>
    </submittedName>
</protein>
<organism evidence="8 9">
    <name type="scientific">Artemisia annua</name>
    <name type="common">Sweet wormwood</name>
    <dbReference type="NCBI Taxonomy" id="35608"/>
    <lineage>
        <taxon>Eukaryota</taxon>
        <taxon>Viridiplantae</taxon>
        <taxon>Streptophyta</taxon>
        <taxon>Embryophyta</taxon>
        <taxon>Tracheophyta</taxon>
        <taxon>Spermatophyta</taxon>
        <taxon>Magnoliopsida</taxon>
        <taxon>eudicotyledons</taxon>
        <taxon>Gunneridae</taxon>
        <taxon>Pentapetalae</taxon>
        <taxon>asterids</taxon>
        <taxon>campanulids</taxon>
        <taxon>Asterales</taxon>
        <taxon>Asteraceae</taxon>
        <taxon>Asteroideae</taxon>
        <taxon>Anthemideae</taxon>
        <taxon>Artemisiinae</taxon>
        <taxon>Artemisia</taxon>
    </lineage>
</organism>
<dbReference type="InterPro" id="IPR036514">
    <property type="entry name" value="SGNH_hydro_sf"/>
</dbReference>
<gene>
    <name evidence="8" type="ORF">CTI12_AA534520</name>
</gene>
<name>A0A2U1KY54_ARTAN</name>
<dbReference type="CDD" id="cd01837">
    <property type="entry name" value="SGNH_plant_lipase_like"/>
    <property type="match status" value="1"/>
</dbReference>
<evidence type="ECO:0000313" key="9">
    <source>
        <dbReference type="Proteomes" id="UP000245207"/>
    </source>
</evidence>
<evidence type="ECO:0000256" key="3">
    <source>
        <dbReference type="ARBA" id="ARBA00022525"/>
    </source>
</evidence>
<dbReference type="Gene3D" id="3.40.50.1110">
    <property type="entry name" value="SGNH hydrolase"/>
    <property type="match status" value="1"/>
</dbReference>
<keyword evidence="5 8" id="KW-0378">Hydrolase</keyword>
<dbReference type="PANTHER" id="PTHR45650:SF32">
    <property type="entry name" value="GDSL-LIKE LIPASE_ACYLHYDROLASE"/>
    <property type="match status" value="1"/>
</dbReference>
<comment type="subcellular location">
    <subcellularLocation>
        <location evidence="1">Secreted</location>
    </subcellularLocation>
</comment>
<reference evidence="8 9" key="1">
    <citation type="journal article" date="2018" name="Mol. Plant">
        <title>The genome of Artemisia annua provides insight into the evolution of Asteraceae family and artemisinin biosynthesis.</title>
        <authorList>
            <person name="Shen Q."/>
            <person name="Zhang L."/>
            <person name="Liao Z."/>
            <person name="Wang S."/>
            <person name="Yan T."/>
            <person name="Shi P."/>
            <person name="Liu M."/>
            <person name="Fu X."/>
            <person name="Pan Q."/>
            <person name="Wang Y."/>
            <person name="Lv Z."/>
            <person name="Lu X."/>
            <person name="Zhang F."/>
            <person name="Jiang W."/>
            <person name="Ma Y."/>
            <person name="Chen M."/>
            <person name="Hao X."/>
            <person name="Li L."/>
            <person name="Tang Y."/>
            <person name="Lv G."/>
            <person name="Zhou Y."/>
            <person name="Sun X."/>
            <person name="Brodelius P.E."/>
            <person name="Rose J.K.C."/>
            <person name="Tang K."/>
        </authorList>
    </citation>
    <scope>NUCLEOTIDE SEQUENCE [LARGE SCALE GENOMIC DNA]</scope>
    <source>
        <strain evidence="9">cv. Huhao1</strain>
        <tissue evidence="8">Leaf</tissue>
    </source>
</reference>
<dbReference type="EMBL" id="PKPP01012931">
    <property type="protein sequence ID" value="PWA41659.1"/>
    <property type="molecule type" value="Genomic_DNA"/>
</dbReference>
<dbReference type="SUPFAM" id="SSF52266">
    <property type="entry name" value="SGNH hydrolase"/>
    <property type="match status" value="1"/>
</dbReference>
<evidence type="ECO:0000256" key="2">
    <source>
        <dbReference type="ARBA" id="ARBA00008668"/>
    </source>
</evidence>
<dbReference type="OrthoDB" id="1600564at2759"/>
<dbReference type="STRING" id="35608.A0A2U1KY54"/>
<keyword evidence="6" id="KW-0442">Lipid degradation</keyword>
<comment type="caution">
    <text evidence="8">The sequence shown here is derived from an EMBL/GenBank/DDBJ whole genome shotgun (WGS) entry which is preliminary data.</text>
</comment>
<evidence type="ECO:0000256" key="4">
    <source>
        <dbReference type="ARBA" id="ARBA00022729"/>
    </source>
</evidence>
<dbReference type="AlphaFoldDB" id="A0A2U1KY54"/>
<evidence type="ECO:0000256" key="5">
    <source>
        <dbReference type="ARBA" id="ARBA00022801"/>
    </source>
</evidence>
<evidence type="ECO:0000256" key="1">
    <source>
        <dbReference type="ARBA" id="ARBA00004613"/>
    </source>
</evidence>
<sequence>MEKRRLRSKLLTMLISIVFLDVAFSGLVATMASPRVAAMFSFGDSLTDNGNNNYLNSLAKANYDPYGVDFGHGFASGRFSNGKTIIDYLGDFLGIPSLPPYANPAATRRSILQGVNYASASAGILEETGRNLGERISFRQQVENFASNLYILKYKMEEEQLSEYLKKSLALVIMGSNDYINNYLLTSLYATSYIYTPTTYTDILIEQYMGQILALYSLGLRKFFLAGIGPLGCIPNQLANNFVPPGNCASLANDMAVMYNTQLRSLVTQLNRNYTDAIFVYGNTYGAVSDILSNANSYGFTVTDRGCCGIGRNQGQITCLPFSAPCINRDQHVFWDAFHPTQAANKILAEKAYSGPPSDCYPMNVKQMAEI</sequence>
<evidence type="ECO:0000256" key="6">
    <source>
        <dbReference type="ARBA" id="ARBA00022963"/>
    </source>
</evidence>
<accession>A0A2U1KY54</accession>
<dbReference type="InterPro" id="IPR035669">
    <property type="entry name" value="SGNH_plant_lipase-like"/>
</dbReference>
<dbReference type="InterPro" id="IPR001087">
    <property type="entry name" value="GDSL"/>
</dbReference>
<evidence type="ECO:0000313" key="8">
    <source>
        <dbReference type="EMBL" id="PWA41659.1"/>
    </source>
</evidence>
<comment type="similarity">
    <text evidence="2">Belongs to the 'GDSL' lipolytic enzyme family.</text>
</comment>
<evidence type="ECO:0000256" key="7">
    <source>
        <dbReference type="ARBA" id="ARBA00023098"/>
    </source>
</evidence>
<dbReference type="InterPro" id="IPR051238">
    <property type="entry name" value="GDSL_esterase/lipase"/>
</dbReference>
<dbReference type="Pfam" id="PF00657">
    <property type="entry name" value="Lipase_GDSL"/>
    <property type="match status" value="1"/>
</dbReference>
<keyword evidence="3" id="KW-0964">Secreted</keyword>
<proteinExistence type="inferred from homology"/>